<keyword evidence="1" id="KW-0812">Transmembrane</keyword>
<evidence type="ECO:0000313" key="2">
    <source>
        <dbReference type="EMBL" id="ORZ32753.1"/>
    </source>
</evidence>
<proteinExistence type="predicted"/>
<organism evidence="2 3">
    <name type="scientific">Catenaria anguillulae PL171</name>
    <dbReference type="NCBI Taxonomy" id="765915"/>
    <lineage>
        <taxon>Eukaryota</taxon>
        <taxon>Fungi</taxon>
        <taxon>Fungi incertae sedis</taxon>
        <taxon>Blastocladiomycota</taxon>
        <taxon>Blastocladiomycetes</taxon>
        <taxon>Blastocladiales</taxon>
        <taxon>Catenariaceae</taxon>
        <taxon>Catenaria</taxon>
    </lineage>
</organism>
<gene>
    <name evidence="2" type="ORF">BCR44DRAFT_1439532</name>
</gene>
<feature type="transmembrane region" description="Helical" evidence="1">
    <location>
        <begin position="45"/>
        <end position="65"/>
    </location>
</feature>
<dbReference type="EMBL" id="MCFL01000042">
    <property type="protein sequence ID" value="ORZ32753.1"/>
    <property type="molecule type" value="Genomic_DNA"/>
</dbReference>
<dbReference type="AlphaFoldDB" id="A0A1Y2HGD4"/>
<keyword evidence="1" id="KW-1133">Transmembrane helix</keyword>
<keyword evidence="3" id="KW-1185">Reference proteome</keyword>
<protein>
    <submittedName>
        <fullName evidence="2">Uncharacterized protein</fullName>
    </submittedName>
</protein>
<accession>A0A1Y2HGD4</accession>
<dbReference type="Proteomes" id="UP000193411">
    <property type="component" value="Unassembled WGS sequence"/>
</dbReference>
<comment type="caution">
    <text evidence="2">The sequence shown here is derived from an EMBL/GenBank/DDBJ whole genome shotgun (WGS) entry which is preliminary data.</text>
</comment>
<keyword evidence="1" id="KW-0472">Membrane</keyword>
<name>A0A1Y2HGD4_9FUNG</name>
<sequence length="101" mass="11339">MVVDPRLACALDSVDHARLSALMNVPWASRSYLVHLATSTRPSSFHLALGSLSLVHSFVVIFILIHPRCRILPLDHGALPVCLFLWRRRTQGVWLLVLDCV</sequence>
<evidence type="ECO:0000313" key="3">
    <source>
        <dbReference type="Proteomes" id="UP000193411"/>
    </source>
</evidence>
<reference evidence="2 3" key="1">
    <citation type="submission" date="2016-07" db="EMBL/GenBank/DDBJ databases">
        <title>Pervasive Adenine N6-methylation of Active Genes in Fungi.</title>
        <authorList>
            <consortium name="DOE Joint Genome Institute"/>
            <person name="Mondo S.J."/>
            <person name="Dannebaum R.O."/>
            <person name="Kuo R.C."/>
            <person name="Labutti K."/>
            <person name="Haridas S."/>
            <person name="Kuo A."/>
            <person name="Salamov A."/>
            <person name="Ahrendt S.R."/>
            <person name="Lipzen A."/>
            <person name="Sullivan W."/>
            <person name="Andreopoulos W.B."/>
            <person name="Clum A."/>
            <person name="Lindquist E."/>
            <person name="Daum C."/>
            <person name="Ramamoorthy G.K."/>
            <person name="Gryganskyi A."/>
            <person name="Culley D."/>
            <person name="Magnuson J.K."/>
            <person name="James T.Y."/>
            <person name="O'Malley M.A."/>
            <person name="Stajich J.E."/>
            <person name="Spatafora J.W."/>
            <person name="Visel A."/>
            <person name="Grigoriev I.V."/>
        </authorList>
    </citation>
    <scope>NUCLEOTIDE SEQUENCE [LARGE SCALE GENOMIC DNA]</scope>
    <source>
        <strain evidence="2 3">PL171</strain>
    </source>
</reference>
<evidence type="ECO:0000256" key="1">
    <source>
        <dbReference type="SAM" id="Phobius"/>
    </source>
</evidence>